<feature type="domain" description="Golgin subfamily A member 7/ERF4" evidence="4">
    <location>
        <begin position="30"/>
        <end position="121"/>
    </location>
</feature>
<dbReference type="PANTHER" id="PTHR13005">
    <property type="entry name" value="CYSTEINE-RICH HYDROPHOBIC DOMAIN PROTEIN BRAIN X-LINKED PROTEIN"/>
    <property type="match status" value="1"/>
</dbReference>
<keyword evidence="2 3" id="KW-0472">Membrane</keyword>
<keyword evidence="3" id="KW-1133">Transmembrane helix</keyword>
<gene>
    <name evidence="5" type="ORF">GPUH_LOCUS19362</name>
</gene>
<evidence type="ECO:0000259" key="4">
    <source>
        <dbReference type="Pfam" id="PF10256"/>
    </source>
</evidence>
<proteinExistence type="predicted"/>
<evidence type="ECO:0000313" key="5">
    <source>
        <dbReference type="EMBL" id="VDN33688.1"/>
    </source>
</evidence>
<evidence type="ECO:0000256" key="1">
    <source>
        <dbReference type="ARBA" id="ARBA00004370"/>
    </source>
</evidence>
<evidence type="ECO:0000256" key="3">
    <source>
        <dbReference type="SAM" id="Phobius"/>
    </source>
</evidence>
<name>A0A183EEH1_9BILA</name>
<dbReference type="AlphaFoldDB" id="A0A183EEH1"/>
<sequence length="152" mass="17240">MGCRVFRNLITEGNGPCLHELIALFRFGLSSRFDTDFPAVLTGRLAPEELADTMRRINGKLAKSMPGNVRWLICGLLFCCCTAGCSLWPVICLNKRTVHSLEKLLDHENQTLYNKLGLHWRLARRPVDVNYSMTEYVLLLEILPKAPLLLPD</sequence>
<dbReference type="Proteomes" id="UP000271098">
    <property type="component" value="Unassembled WGS sequence"/>
</dbReference>
<keyword evidence="3" id="KW-0812">Transmembrane</keyword>
<dbReference type="OrthoDB" id="67682at2759"/>
<dbReference type="EMBL" id="UYRT01088384">
    <property type="protein sequence ID" value="VDN33688.1"/>
    <property type="molecule type" value="Genomic_DNA"/>
</dbReference>
<reference evidence="7" key="1">
    <citation type="submission" date="2016-06" db="UniProtKB">
        <authorList>
            <consortium name="WormBaseParasite"/>
        </authorList>
    </citation>
    <scope>IDENTIFICATION</scope>
</reference>
<keyword evidence="6" id="KW-1185">Reference proteome</keyword>
<comment type="subcellular location">
    <subcellularLocation>
        <location evidence="1">Membrane</location>
    </subcellularLocation>
</comment>
<dbReference type="GO" id="GO:0016020">
    <property type="term" value="C:membrane"/>
    <property type="evidence" value="ECO:0007669"/>
    <property type="project" value="UniProtKB-SubCell"/>
</dbReference>
<protein>
    <submittedName>
        <fullName evidence="7">Erf4 domain-containing protein</fullName>
    </submittedName>
</protein>
<feature type="transmembrane region" description="Helical" evidence="3">
    <location>
        <begin position="69"/>
        <end position="91"/>
    </location>
</feature>
<reference evidence="5 6" key="2">
    <citation type="submission" date="2018-11" db="EMBL/GenBank/DDBJ databases">
        <authorList>
            <consortium name="Pathogen Informatics"/>
        </authorList>
    </citation>
    <scope>NUCLEOTIDE SEQUENCE [LARGE SCALE GENOMIC DNA]</scope>
</reference>
<organism evidence="7">
    <name type="scientific">Gongylonema pulchrum</name>
    <dbReference type="NCBI Taxonomy" id="637853"/>
    <lineage>
        <taxon>Eukaryota</taxon>
        <taxon>Metazoa</taxon>
        <taxon>Ecdysozoa</taxon>
        <taxon>Nematoda</taxon>
        <taxon>Chromadorea</taxon>
        <taxon>Rhabditida</taxon>
        <taxon>Spirurina</taxon>
        <taxon>Spiruromorpha</taxon>
        <taxon>Spiruroidea</taxon>
        <taxon>Gongylonematidae</taxon>
        <taxon>Gongylonema</taxon>
    </lineage>
</organism>
<dbReference type="InterPro" id="IPR039735">
    <property type="entry name" value="CHIC1/2"/>
</dbReference>
<dbReference type="Pfam" id="PF10256">
    <property type="entry name" value="Erf4"/>
    <property type="match status" value="1"/>
</dbReference>
<evidence type="ECO:0000256" key="2">
    <source>
        <dbReference type="ARBA" id="ARBA00023136"/>
    </source>
</evidence>
<dbReference type="PANTHER" id="PTHR13005:SF4">
    <property type="entry name" value="CYSTEINE-RICH HYDROPHOBIC PROTEIN"/>
    <property type="match status" value="1"/>
</dbReference>
<evidence type="ECO:0000313" key="6">
    <source>
        <dbReference type="Proteomes" id="UP000271098"/>
    </source>
</evidence>
<dbReference type="WBParaSite" id="GPUH_0001938701-mRNA-1">
    <property type="protein sequence ID" value="GPUH_0001938701-mRNA-1"/>
    <property type="gene ID" value="GPUH_0001938701"/>
</dbReference>
<accession>A0A183EEH1</accession>
<evidence type="ECO:0000313" key="7">
    <source>
        <dbReference type="WBParaSite" id="GPUH_0001938701-mRNA-1"/>
    </source>
</evidence>
<dbReference type="InterPro" id="IPR019383">
    <property type="entry name" value="Golgin_A_7/ERF4"/>
</dbReference>